<proteinExistence type="predicted"/>
<evidence type="ECO:0000313" key="1">
    <source>
        <dbReference type="EnsemblPlants" id="AVESA.00010b.r2.7AG1216240.1.CDS"/>
    </source>
</evidence>
<dbReference type="Proteomes" id="UP001732700">
    <property type="component" value="Chromosome 7A"/>
</dbReference>
<protein>
    <submittedName>
        <fullName evidence="1">Uncharacterized protein</fullName>
    </submittedName>
</protein>
<reference evidence="1" key="1">
    <citation type="submission" date="2021-05" db="EMBL/GenBank/DDBJ databases">
        <authorList>
            <person name="Scholz U."/>
            <person name="Mascher M."/>
            <person name="Fiebig A."/>
        </authorList>
    </citation>
    <scope>NUCLEOTIDE SEQUENCE [LARGE SCALE GENOMIC DNA]</scope>
</reference>
<keyword evidence="2" id="KW-1185">Reference proteome</keyword>
<evidence type="ECO:0000313" key="2">
    <source>
        <dbReference type="Proteomes" id="UP001732700"/>
    </source>
</evidence>
<dbReference type="EnsemblPlants" id="AVESA.00010b.r2.7AG1216240.1">
    <property type="protein sequence ID" value="AVESA.00010b.r2.7AG1216240.1.CDS"/>
    <property type="gene ID" value="AVESA.00010b.r2.7AG1216240"/>
</dbReference>
<accession>A0ACD5ZSK1</accession>
<organism evidence="1 2">
    <name type="scientific">Avena sativa</name>
    <name type="common">Oat</name>
    <dbReference type="NCBI Taxonomy" id="4498"/>
    <lineage>
        <taxon>Eukaryota</taxon>
        <taxon>Viridiplantae</taxon>
        <taxon>Streptophyta</taxon>
        <taxon>Embryophyta</taxon>
        <taxon>Tracheophyta</taxon>
        <taxon>Spermatophyta</taxon>
        <taxon>Magnoliopsida</taxon>
        <taxon>Liliopsida</taxon>
        <taxon>Poales</taxon>
        <taxon>Poaceae</taxon>
        <taxon>BOP clade</taxon>
        <taxon>Pooideae</taxon>
        <taxon>Poodae</taxon>
        <taxon>Poeae</taxon>
        <taxon>Poeae Chloroplast Group 1 (Aveneae type)</taxon>
        <taxon>Aveninae</taxon>
        <taxon>Avena</taxon>
    </lineage>
</organism>
<name>A0ACD5ZSK1_AVESA</name>
<sequence>MAGSGARSRELLTSHAEAAGGKRRSQRWEVEFARYFATPRRSPSTRPPPGLRYVSRGRQRLHGTWLPAASPAALCISRPSHSFAAHVLTVSIGDVVYEEHYVSILNFSWPQVACVTECPVRGSRVVFVSFCDRSKQIQKFAVRFPHLSDAGSFLNSVKELSINTMDIIPSGSDCVYEDSSSSEDIASDRLQYRPDEVASFQEPTSDHRTDAPSLGYPEELDQSVLRSPLATNIGSSYSSFPHSYSEMPTGYSIKHEKDGNIPCPVTATDHASEKAYTLDTCHDAVAAVAGKELIADKGKGAAKEIDASSIEILDILAGVKETYAASDSFNGKNCYVVRGNAGSRGDGESSCAGRQPGDHKAQVSNYQQCHGAKCLLLGCPDYTHVVFRVRTLHGRGKRGQVPRRTGDSFHSDRSSVIHPCSSTVSVWFPSEIVSACRVSGTRWVLASPIAH</sequence>
<reference evidence="1" key="2">
    <citation type="submission" date="2025-09" db="UniProtKB">
        <authorList>
            <consortium name="EnsemblPlants"/>
        </authorList>
    </citation>
    <scope>IDENTIFICATION</scope>
</reference>